<feature type="transmembrane region" description="Helical" evidence="1">
    <location>
        <begin position="21"/>
        <end position="44"/>
    </location>
</feature>
<keyword evidence="1" id="KW-0472">Membrane</keyword>
<reference evidence="2 3" key="1">
    <citation type="submission" date="2016-02" db="EMBL/GenBank/DDBJ databases">
        <authorList>
            <person name="Lynch K.C."/>
            <person name="Doan M."/>
            <person name="Paisley J.T."/>
            <person name="Allen K.G."/>
            <person name="Gaffney B.L."/>
            <person name="Rinehart C.A."/>
            <person name="King R.A."/>
            <person name="Staples A."/>
            <person name="Bowman C.A."/>
            <person name="Russell D.A."/>
            <person name="Pope W.H."/>
            <person name="Jacobs-Sera D."/>
            <person name="Hendrix R.W."/>
            <person name="Hatfull G.F."/>
        </authorList>
    </citation>
    <scope>NUCLEOTIDE SEQUENCE [LARGE SCALE GENOMIC DNA]</scope>
</reference>
<keyword evidence="3" id="KW-1185">Reference proteome</keyword>
<dbReference type="EMBL" id="KU647626">
    <property type="protein sequence ID" value="AMM44233.1"/>
    <property type="molecule type" value="Genomic_DNA"/>
</dbReference>
<gene>
    <name evidence="2" type="primary">63</name>
    <name evidence="2" type="ORF">KELLEZIO_63</name>
</gene>
<evidence type="ECO:0000313" key="2">
    <source>
        <dbReference type="EMBL" id="AMM44233.1"/>
    </source>
</evidence>
<dbReference type="KEGG" id="vg:29124775"/>
<dbReference type="Proteomes" id="UP000201386">
    <property type="component" value="Segment"/>
</dbReference>
<evidence type="ECO:0000313" key="3">
    <source>
        <dbReference type="Proteomes" id="UP000201386"/>
    </source>
</evidence>
<accession>A0A140G6E8</accession>
<name>A0A140G6E8_9CAUD</name>
<dbReference type="GeneID" id="29124775"/>
<sequence>MKTIRPYVITARHRLRDMDAVDWSMAAIGSAACLWMGVAFAVAFTGGW</sequence>
<dbReference type="RefSeq" id="YP_009301320.1">
    <property type="nucleotide sequence ID" value="NC_031231.1"/>
</dbReference>
<keyword evidence="1" id="KW-1133">Transmembrane helix</keyword>
<evidence type="ECO:0008006" key="4">
    <source>
        <dbReference type="Google" id="ProtNLM"/>
    </source>
</evidence>
<organism evidence="2 3">
    <name type="scientific">Arthrobacter phage KellEzio</name>
    <dbReference type="NCBI Taxonomy" id="1796995"/>
    <lineage>
        <taxon>Viruses</taxon>
        <taxon>Duplodnaviria</taxon>
        <taxon>Heunggongvirae</taxon>
        <taxon>Uroviricota</taxon>
        <taxon>Caudoviricetes</taxon>
        <taxon>Kelleziovirus</taxon>
        <taxon>Kelleziovirus kellezzio</taxon>
    </lineage>
</organism>
<protein>
    <recommendedName>
        <fullName evidence="4">Lipoprotein</fullName>
    </recommendedName>
</protein>
<evidence type="ECO:0000256" key="1">
    <source>
        <dbReference type="SAM" id="Phobius"/>
    </source>
</evidence>
<dbReference type="PROSITE" id="PS51257">
    <property type="entry name" value="PROKAR_LIPOPROTEIN"/>
    <property type="match status" value="1"/>
</dbReference>
<keyword evidence="1" id="KW-0812">Transmembrane</keyword>
<proteinExistence type="predicted"/>